<accession>A0A939FFU9</accession>
<proteinExistence type="predicted"/>
<name>A0A939FFU9_9ACTN</name>
<feature type="transmembrane region" description="Helical" evidence="2">
    <location>
        <begin position="132"/>
        <end position="155"/>
    </location>
</feature>
<dbReference type="AlphaFoldDB" id="A0A939FFU9"/>
<evidence type="ECO:0000256" key="1">
    <source>
        <dbReference type="SAM" id="MobiDB-lite"/>
    </source>
</evidence>
<keyword evidence="2" id="KW-0812">Transmembrane</keyword>
<comment type="caution">
    <text evidence="4">The sequence shown here is derived from an EMBL/GenBank/DDBJ whole genome shotgun (WGS) entry which is preliminary data.</text>
</comment>
<dbReference type="Pfam" id="PF19803">
    <property type="entry name" value="DUF6286"/>
    <property type="match status" value="1"/>
</dbReference>
<dbReference type="EMBL" id="JAFLRJ010000716">
    <property type="protein sequence ID" value="MBO0517619.1"/>
    <property type="molecule type" value="Genomic_DNA"/>
</dbReference>
<keyword evidence="2" id="KW-0472">Membrane</keyword>
<organism evidence="4 5">
    <name type="scientific">Streptomyces beijiangensis</name>
    <dbReference type="NCBI Taxonomy" id="163361"/>
    <lineage>
        <taxon>Bacteria</taxon>
        <taxon>Bacillati</taxon>
        <taxon>Actinomycetota</taxon>
        <taxon>Actinomycetes</taxon>
        <taxon>Kitasatosporales</taxon>
        <taxon>Streptomycetaceae</taxon>
        <taxon>Streptomyces</taxon>
    </lineage>
</organism>
<feature type="domain" description="DUF6286" evidence="3">
    <location>
        <begin position="190"/>
        <end position="293"/>
    </location>
</feature>
<feature type="region of interest" description="Disordered" evidence="1">
    <location>
        <begin position="294"/>
        <end position="332"/>
    </location>
</feature>
<keyword evidence="5" id="KW-1185">Reference proteome</keyword>
<evidence type="ECO:0000313" key="4">
    <source>
        <dbReference type="EMBL" id="MBO0517619.1"/>
    </source>
</evidence>
<evidence type="ECO:0000256" key="2">
    <source>
        <dbReference type="SAM" id="Phobius"/>
    </source>
</evidence>
<feature type="compositionally biased region" description="Polar residues" evidence="1">
    <location>
        <begin position="302"/>
        <end position="314"/>
    </location>
</feature>
<keyword evidence="2" id="KW-1133">Transmembrane helix</keyword>
<sequence>MSAAAPRGTTIIADRAMRKIAEQAAREALPAGAATSVSGSAAVRGRRAVVALRTALPYPAPLSEAARQMQQHVRDRTRELTGLETAGVQLAVTHLTTTASSHAPVVQAPVDVAKPSARRAPRRWWSPRRTPTAVLTLLAAASCAAVTADVVRVHTTHHTPATWRMRSLDWVTSHGPVNAPVIIAGVCLALAGAWLLVLALTPGQRRLLTLAESLPQWDAAADRSTVASLVRDAVAEVQGIGTVTVRAGRQRITARARLAFGDLTTARDQAALAARQALSDCQLRVTPTLRVSVTPEPIWQPPDTTDTSGSQQLQPGEESGQVPAGPTGGMRR</sequence>
<reference evidence="4" key="1">
    <citation type="submission" date="2021-03" db="EMBL/GenBank/DDBJ databases">
        <title>Streptomyces poriferae sp. nov., a novel marine sponge-derived Actinobacteria species with anti-MRSA activity.</title>
        <authorList>
            <person name="Sandoval-Powers M."/>
            <person name="Kralova S."/>
            <person name="Nguyen G.-S."/>
            <person name="Fawwal D."/>
            <person name="Degnes K."/>
            <person name="Klinkenberg G."/>
            <person name="Sletta H."/>
            <person name="Wentzel A."/>
            <person name="Liles M.R."/>
        </authorList>
    </citation>
    <scope>NUCLEOTIDE SEQUENCE</scope>
    <source>
        <strain evidence="4">DSM 41794</strain>
    </source>
</reference>
<evidence type="ECO:0000313" key="5">
    <source>
        <dbReference type="Proteomes" id="UP000664167"/>
    </source>
</evidence>
<gene>
    <name evidence="4" type="ORF">J0695_38595</name>
</gene>
<dbReference type="InterPro" id="IPR046253">
    <property type="entry name" value="DUF6286"/>
</dbReference>
<evidence type="ECO:0000259" key="3">
    <source>
        <dbReference type="Pfam" id="PF19803"/>
    </source>
</evidence>
<dbReference type="RefSeq" id="WP_206969513.1">
    <property type="nucleotide sequence ID" value="NZ_BAAAJJ010000012.1"/>
</dbReference>
<protein>
    <submittedName>
        <fullName evidence="4">Asp23/Gls24 family envelope stress response protein</fullName>
    </submittedName>
</protein>
<dbReference type="Proteomes" id="UP000664167">
    <property type="component" value="Unassembled WGS sequence"/>
</dbReference>
<feature type="transmembrane region" description="Helical" evidence="2">
    <location>
        <begin position="175"/>
        <end position="200"/>
    </location>
</feature>